<protein>
    <submittedName>
        <fullName evidence="6">Hydrogenase</fullName>
    </submittedName>
</protein>
<organism evidence="6 7">
    <name type="scientific">Desulfovibrio fairfieldensis</name>
    <dbReference type="NCBI Taxonomy" id="44742"/>
    <lineage>
        <taxon>Bacteria</taxon>
        <taxon>Pseudomonadati</taxon>
        <taxon>Thermodesulfobacteriota</taxon>
        <taxon>Desulfovibrionia</taxon>
        <taxon>Desulfovibrionales</taxon>
        <taxon>Desulfovibrionaceae</taxon>
        <taxon>Desulfovibrio</taxon>
    </lineage>
</organism>
<dbReference type="InterPro" id="IPR018086">
    <property type="entry name" value="NADH_UbQ_OxRdtase_su1_CS"/>
</dbReference>
<keyword evidence="7" id="KW-1185">Reference proteome</keyword>
<evidence type="ECO:0000313" key="6">
    <source>
        <dbReference type="EMBL" id="AMD90714.1"/>
    </source>
</evidence>
<reference evidence="7" key="1">
    <citation type="submission" date="2016-02" db="EMBL/GenBank/DDBJ databases">
        <authorList>
            <person name="Holder M.E."/>
            <person name="Ajami N.J."/>
            <person name="Petrosino J.F."/>
        </authorList>
    </citation>
    <scope>NUCLEOTIDE SEQUENCE [LARGE SCALE GENOMIC DNA]</scope>
    <source>
        <strain evidence="7">CCUG 45958</strain>
    </source>
</reference>
<dbReference type="Proteomes" id="UP000069241">
    <property type="component" value="Chromosome"/>
</dbReference>
<dbReference type="Pfam" id="PF00146">
    <property type="entry name" value="NADHdh"/>
    <property type="match status" value="1"/>
</dbReference>
<evidence type="ECO:0000256" key="3">
    <source>
        <dbReference type="ARBA" id="ARBA00022989"/>
    </source>
</evidence>
<evidence type="ECO:0000256" key="2">
    <source>
        <dbReference type="ARBA" id="ARBA00022692"/>
    </source>
</evidence>
<gene>
    <name evidence="6" type="ORF">AXF13_11595</name>
</gene>
<dbReference type="EMBL" id="CP014229">
    <property type="protein sequence ID" value="AMD90714.1"/>
    <property type="molecule type" value="Genomic_DNA"/>
</dbReference>
<proteinExistence type="predicted"/>
<dbReference type="KEGG" id="dfi:AXF13_11595"/>
<keyword evidence="4 5" id="KW-0472">Membrane</keyword>
<evidence type="ECO:0000313" key="7">
    <source>
        <dbReference type="Proteomes" id="UP000069241"/>
    </source>
</evidence>
<feature type="transmembrane region" description="Helical" evidence="5">
    <location>
        <begin position="139"/>
        <end position="160"/>
    </location>
</feature>
<dbReference type="InterPro" id="IPR052561">
    <property type="entry name" value="ComplexI_Subunit1"/>
</dbReference>
<dbReference type="InterPro" id="IPR001694">
    <property type="entry name" value="NADH_UbQ_OxRdtase_su1/FPO"/>
</dbReference>
<feature type="transmembrane region" description="Helical" evidence="5">
    <location>
        <begin position="6"/>
        <end position="27"/>
    </location>
</feature>
<dbReference type="RefSeq" id="WP_008682104.1">
    <property type="nucleotide sequence ID" value="NZ_CP014229.1"/>
</dbReference>
<accession>A0A0X8JKZ4</accession>
<feature type="transmembrane region" description="Helical" evidence="5">
    <location>
        <begin position="271"/>
        <end position="289"/>
    </location>
</feature>
<comment type="subcellular location">
    <subcellularLocation>
        <location evidence="1">Membrane</location>
        <topology evidence="1">Multi-pass membrane protein</topology>
    </subcellularLocation>
</comment>
<sequence length="323" mass="34900">MSDTLLAILHMCIFPGGAFALAVGFFFKGLDRRVEARLQRRVGPPLIQPWLDIAKLLTKETLIPKTACRSAFLLAPVFGFTGMAVCAAFIPVPGVFDGLFNMGDLLVIFYLLPIPAMALMLGGSASSSPFGAVGFSREMLLMLAYETPLLMILLAVAMLVGKGISGGDWGAEFSLLKIVAWQQHSGSLGFNPSMIPALLAYLIFLPGTMGVAPFDIPEAETEIIEGPLLEYGGPLLALFQVTSALKTFVVLGLGVALFFPGTISEWWPVNLIWFVLKCLGLMLVSLTLVKSATGRFRIDQAFRFYVTVPTALALCSLILVWVM</sequence>
<evidence type="ECO:0000256" key="1">
    <source>
        <dbReference type="ARBA" id="ARBA00004141"/>
    </source>
</evidence>
<dbReference type="AlphaFoldDB" id="A0A0X8JKZ4"/>
<feature type="transmembrane region" description="Helical" evidence="5">
    <location>
        <begin position="235"/>
        <end position="259"/>
    </location>
</feature>
<feature type="transmembrane region" description="Helical" evidence="5">
    <location>
        <begin position="71"/>
        <end position="93"/>
    </location>
</feature>
<name>A0A0X8JKZ4_9BACT</name>
<dbReference type="PANTHER" id="PTHR43359:SF1">
    <property type="entry name" value="FORMATE HYDROGENLYASE SUBUNIT 4-RELATED"/>
    <property type="match status" value="1"/>
</dbReference>
<evidence type="ECO:0000256" key="5">
    <source>
        <dbReference type="SAM" id="Phobius"/>
    </source>
</evidence>
<dbReference type="PANTHER" id="PTHR43359">
    <property type="entry name" value="FORMATE HYDROGENLYASE SUBUNIT 4"/>
    <property type="match status" value="1"/>
</dbReference>
<dbReference type="PROSITE" id="PS00668">
    <property type="entry name" value="COMPLEX1_ND1_2"/>
    <property type="match status" value="1"/>
</dbReference>
<keyword evidence="3 5" id="KW-1133">Transmembrane helix</keyword>
<feature type="transmembrane region" description="Helical" evidence="5">
    <location>
        <begin position="105"/>
        <end position="127"/>
    </location>
</feature>
<dbReference type="STRING" id="44742.AXF13_11595"/>
<keyword evidence="2 5" id="KW-0812">Transmembrane</keyword>
<feature type="transmembrane region" description="Helical" evidence="5">
    <location>
        <begin position="194"/>
        <end position="214"/>
    </location>
</feature>
<dbReference type="GO" id="GO:0005886">
    <property type="term" value="C:plasma membrane"/>
    <property type="evidence" value="ECO:0007669"/>
    <property type="project" value="TreeGrafter"/>
</dbReference>
<evidence type="ECO:0000256" key="4">
    <source>
        <dbReference type="ARBA" id="ARBA00023136"/>
    </source>
</evidence>
<feature type="transmembrane region" description="Helical" evidence="5">
    <location>
        <begin position="301"/>
        <end position="322"/>
    </location>
</feature>